<dbReference type="InterPro" id="IPR012337">
    <property type="entry name" value="RNaseH-like_sf"/>
</dbReference>
<dbReference type="STRING" id="7260.B4MKK2"/>
<dbReference type="SMART" id="SM00479">
    <property type="entry name" value="EXOIII"/>
    <property type="match status" value="1"/>
</dbReference>
<evidence type="ECO:0000256" key="4">
    <source>
        <dbReference type="ARBA" id="ARBA00022722"/>
    </source>
</evidence>
<evidence type="ECO:0000313" key="11">
    <source>
        <dbReference type="Proteomes" id="UP000007798"/>
    </source>
</evidence>
<dbReference type="CDD" id="cd06144">
    <property type="entry name" value="REX4_like"/>
    <property type="match status" value="1"/>
</dbReference>
<dbReference type="EMBL" id="CH963847">
    <property type="protein sequence ID" value="EDW72708.2"/>
    <property type="molecule type" value="Genomic_DNA"/>
</dbReference>
<accession>B4MKK2</accession>
<dbReference type="Gene3D" id="3.30.420.10">
    <property type="entry name" value="Ribonuclease H-like superfamily/Ribonuclease H"/>
    <property type="match status" value="1"/>
</dbReference>
<dbReference type="GO" id="GO:0003676">
    <property type="term" value="F:nucleic acid binding"/>
    <property type="evidence" value="ECO:0007669"/>
    <property type="project" value="InterPro"/>
</dbReference>
<dbReference type="HOGENOM" id="CLU_022453_2_0_1"/>
<dbReference type="AlphaFoldDB" id="B4MKK2"/>
<feature type="compositionally biased region" description="Polar residues" evidence="8">
    <location>
        <begin position="1"/>
        <end position="14"/>
    </location>
</feature>
<dbReference type="OrthoDB" id="8191639at2759"/>
<dbReference type="GO" id="GO:0008408">
    <property type="term" value="F:3'-5' exonuclease activity"/>
    <property type="evidence" value="ECO:0007669"/>
    <property type="project" value="InterPro"/>
</dbReference>
<dbReference type="InParanoid" id="B4MKK2"/>
<evidence type="ECO:0000259" key="9">
    <source>
        <dbReference type="SMART" id="SM00479"/>
    </source>
</evidence>
<dbReference type="PANTHER" id="PTHR12801">
    <property type="entry name" value="RNA EXONUCLEASE REXO1 / RECO3 FAMILY MEMBER-RELATED"/>
    <property type="match status" value="1"/>
</dbReference>
<evidence type="ECO:0000256" key="1">
    <source>
        <dbReference type="ARBA" id="ARBA00004123"/>
    </source>
</evidence>
<keyword evidence="6" id="KW-0269">Exonuclease</keyword>
<organism evidence="10 11">
    <name type="scientific">Drosophila willistoni</name>
    <name type="common">Fruit fly</name>
    <dbReference type="NCBI Taxonomy" id="7260"/>
    <lineage>
        <taxon>Eukaryota</taxon>
        <taxon>Metazoa</taxon>
        <taxon>Ecdysozoa</taxon>
        <taxon>Arthropoda</taxon>
        <taxon>Hexapoda</taxon>
        <taxon>Insecta</taxon>
        <taxon>Pterygota</taxon>
        <taxon>Neoptera</taxon>
        <taxon>Endopterygota</taxon>
        <taxon>Diptera</taxon>
        <taxon>Brachycera</taxon>
        <taxon>Muscomorpha</taxon>
        <taxon>Ephydroidea</taxon>
        <taxon>Drosophilidae</taxon>
        <taxon>Drosophila</taxon>
        <taxon>Sophophora</taxon>
    </lineage>
</organism>
<comment type="similarity">
    <text evidence="2">Belongs to the REXO4 family.</text>
</comment>
<evidence type="ECO:0000256" key="5">
    <source>
        <dbReference type="ARBA" id="ARBA00022801"/>
    </source>
</evidence>
<dbReference type="InterPro" id="IPR037431">
    <property type="entry name" value="REX4_DEDDh_dom"/>
</dbReference>
<feature type="domain" description="Exonuclease" evidence="9">
    <location>
        <begin position="119"/>
        <end position="281"/>
    </location>
</feature>
<proteinExistence type="inferred from homology"/>
<evidence type="ECO:0000256" key="6">
    <source>
        <dbReference type="ARBA" id="ARBA00022839"/>
    </source>
</evidence>
<evidence type="ECO:0000256" key="7">
    <source>
        <dbReference type="ARBA" id="ARBA00023242"/>
    </source>
</evidence>
<dbReference type="FunCoup" id="B4MKK2">
    <property type="interactions" value="1890"/>
</dbReference>
<name>B4MKK2_DROWI</name>
<dbReference type="FunFam" id="3.30.420.10:FF:000007">
    <property type="entry name" value="Interferon-stimulated exonuclease gene 20"/>
    <property type="match status" value="1"/>
</dbReference>
<feature type="compositionally biased region" description="Low complexity" evidence="8">
    <location>
        <begin position="23"/>
        <end position="37"/>
    </location>
</feature>
<keyword evidence="7" id="KW-0539">Nucleus</keyword>
<dbReference type="eggNOG" id="KOG2249">
    <property type="taxonomic scope" value="Eukaryota"/>
</dbReference>
<dbReference type="SUPFAM" id="SSF53098">
    <property type="entry name" value="Ribonuclease H-like"/>
    <property type="match status" value="1"/>
</dbReference>
<dbReference type="GO" id="GO:0005634">
    <property type="term" value="C:nucleus"/>
    <property type="evidence" value="ECO:0007669"/>
    <property type="project" value="UniProtKB-SubCell"/>
</dbReference>
<sequence length="291" mass="32385">MAAKMSSKSTTQRQKQFDENRNKSGANNNNHNKNNNKPADSPRLQKSMERLQVQQPNVNRRAAGSNWLAATAPATITASGSENQREQKPNTSGGGAPDGPPAMSKSAHRRLKKKAERNRYLAMDCEMVGVGFNGNDDMLARVSIVNRNGDVLLDKHVKPRQEVTDYRTSVSGIRPQDIANGEDFAAVQDEVVKLLHGKILVGHALRNDLNVLNIKHPYEHIRDTSRYKPLSKVVSNGHTPSLKRLTLAVLGQEIQTGEHNSVEDARAAMGIFNRIADDWEKHLEKQQQQHQ</sequence>
<protein>
    <recommendedName>
        <fullName evidence="3">RNA exonuclease 4</fullName>
    </recommendedName>
</protein>
<dbReference type="Proteomes" id="UP000007798">
    <property type="component" value="Unassembled WGS sequence"/>
</dbReference>
<dbReference type="GO" id="GO:0006364">
    <property type="term" value="P:rRNA processing"/>
    <property type="evidence" value="ECO:0007669"/>
    <property type="project" value="InterPro"/>
</dbReference>
<evidence type="ECO:0000313" key="10">
    <source>
        <dbReference type="EMBL" id="EDW72708.2"/>
    </source>
</evidence>
<feature type="non-terminal residue" evidence="10">
    <location>
        <position position="291"/>
    </location>
</feature>
<dbReference type="InterPro" id="IPR036397">
    <property type="entry name" value="RNaseH_sf"/>
</dbReference>
<gene>
    <name evidence="10" type="primary">Dwil\GK17035</name>
    <name evidence="10" type="ORF">Dwil_GK17035</name>
</gene>
<evidence type="ECO:0000256" key="3">
    <source>
        <dbReference type="ARBA" id="ARBA00016937"/>
    </source>
</evidence>
<dbReference type="PANTHER" id="PTHR12801:SF158">
    <property type="entry name" value="RNA EXONUCLEASE 4"/>
    <property type="match status" value="1"/>
</dbReference>
<keyword evidence="4" id="KW-0540">Nuclease</keyword>
<evidence type="ECO:0000256" key="2">
    <source>
        <dbReference type="ARBA" id="ARBA00010489"/>
    </source>
</evidence>
<dbReference type="InterPro" id="IPR047021">
    <property type="entry name" value="REXO1/3/4-like"/>
</dbReference>
<reference evidence="10 11" key="1">
    <citation type="journal article" date="2007" name="Nature">
        <title>Evolution of genes and genomes on the Drosophila phylogeny.</title>
        <authorList>
            <consortium name="Drosophila 12 Genomes Consortium"/>
            <person name="Clark A.G."/>
            <person name="Eisen M.B."/>
            <person name="Smith D.R."/>
            <person name="Bergman C.M."/>
            <person name="Oliver B."/>
            <person name="Markow T.A."/>
            <person name="Kaufman T.C."/>
            <person name="Kellis M."/>
            <person name="Gelbart W."/>
            <person name="Iyer V.N."/>
            <person name="Pollard D.A."/>
            <person name="Sackton T.B."/>
            <person name="Larracuente A.M."/>
            <person name="Singh N.D."/>
            <person name="Abad J.P."/>
            <person name="Abt D.N."/>
            <person name="Adryan B."/>
            <person name="Aguade M."/>
            <person name="Akashi H."/>
            <person name="Anderson W.W."/>
            <person name="Aquadro C.F."/>
            <person name="Ardell D.H."/>
            <person name="Arguello R."/>
            <person name="Artieri C.G."/>
            <person name="Barbash D.A."/>
            <person name="Barker D."/>
            <person name="Barsanti P."/>
            <person name="Batterham P."/>
            <person name="Batzoglou S."/>
            <person name="Begun D."/>
            <person name="Bhutkar A."/>
            <person name="Blanco E."/>
            <person name="Bosak S.A."/>
            <person name="Bradley R.K."/>
            <person name="Brand A.D."/>
            <person name="Brent M.R."/>
            <person name="Brooks A.N."/>
            <person name="Brown R.H."/>
            <person name="Butlin R.K."/>
            <person name="Caggese C."/>
            <person name="Calvi B.R."/>
            <person name="Bernardo de Carvalho A."/>
            <person name="Caspi A."/>
            <person name="Castrezana S."/>
            <person name="Celniker S.E."/>
            <person name="Chang J.L."/>
            <person name="Chapple C."/>
            <person name="Chatterji S."/>
            <person name="Chinwalla A."/>
            <person name="Civetta A."/>
            <person name="Clifton S.W."/>
            <person name="Comeron J.M."/>
            <person name="Costello J.C."/>
            <person name="Coyne J.A."/>
            <person name="Daub J."/>
            <person name="David R.G."/>
            <person name="Delcher A.L."/>
            <person name="Delehaunty K."/>
            <person name="Do C.B."/>
            <person name="Ebling H."/>
            <person name="Edwards K."/>
            <person name="Eickbush T."/>
            <person name="Evans J.D."/>
            <person name="Filipski A."/>
            <person name="Findeiss S."/>
            <person name="Freyhult E."/>
            <person name="Fulton L."/>
            <person name="Fulton R."/>
            <person name="Garcia A.C."/>
            <person name="Gardiner A."/>
            <person name="Garfield D.A."/>
            <person name="Garvin B.E."/>
            <person name="Gibson G."/>
            <person name="Gilbert D."/>
            <person name="Gnerre S."/>
            <person name="Godfrey J."/>
            <person name="Good R."/>
            <person name="Gotea V."/>
            <person name="Gravely B."/>
            <person name="Greenberg A.J."/>
            <person name="Griffiths-Jones S."/>
            <person name="Gross S."/>
            <person name="Guigo R."/>
            <person name="Gustafson E.A."/>
            <person name="Haerty W."/>
            <person name="Hahn M.W."/>
            <person name="Halligan D.L."/>
            <person name="Halpern A.L."/>
            <person name="Halter G.M."/>
            <person name="Han M.V."/>
            <person name="Heger A."/>
            <person name="Hillier L."/>
            <person name="Hinrichs A.S."/>
            <person name="Holmes I."/>
            <person name="Hoskins R.A."/>
            <person name="Hubisz M.J."/>
            <person name="Hultmark D."/>
            <person name="Huntley M.A."/>
            <person name="Jaffe D.B."/>
            <person name="Jagadeeshan S."/>
            <person name="Jeck W.R."/>
            <person name="Johnson J."/>
            <person name="Jones C.D."/>
            <person name="Jordan W.C."/>
            <person name="Karpen G.H."/>
            <person name="Kataoka E."/>
            <person name="Keightley P.D."/>
            <person name="Kheradpour P."/>
            <person name="Kirkness E.F."/>
            <person name="Koerich L.B."/>
            <person name="Kristiansen K."/>
            <person name="Kudrna D."/>
            <person name="Kulathinal R.J."/>
            <person name="Kumar S."/>
            <person name="Kwok R."/>
            <person name="Lander E."/>
            <person name="Langley C.H."/>
            <person name="Lapoint R."/>
            <person name="Lazzaro B.P."/>
            <person name="Lee S.J."/>
            <person name="Levesque L."/>
            <person name="Li R."/>
            <person name="Lin C.F."/>
            <person name="Lin M.F."/>
            <person name="Lindblad-Toh K."/>
            <person name="Llopart A."/>
            <person name="Long M."/>
            <person name="Low L."/>
            <person name="Lozovsky E."/>
            <person name="Lu J."/>
            <person name="Luo M."/>
            <person name="Machado C.A."/>
            <person name="Makalowski W."/>
            <person name="Marzo M."/>
            <person name="Matsuda M."/>
            <person name="Matzkin L."/>
            <person name="McAllister B."/>
            <person name="McBride C.S."/>
            <person name="McKernan B."/>
            <person name="McKernan K."/>
            <person name="Mendez-Lago M."/>
            <person name="Minx P."/>
            <person name="Mollenhauer M.U."/>
            <person name="Montooth K."/>
            <person name="Mount S.M."/>
            <person name="Mu X."/>
            <person name="Myers E."/>
            <person name="Negre B."/>
            <person name="Newfeld S."/>
            <person name="Nielsen R."/>
            <person name="Noor M.A."/>
            <person name="O'Grady P."/>
            <person name="Pachter L."/>
            <person name="Papaceit M."/>
            <person name="Parisi M.J."/>
            <person name="Parisi M."/>
            <person name="Parts L."/>
            <person name="Pedersen J.S."/>
            <person name="Pesole G."/>
            <person name="Phillippy A.M."/>
            <person name="Ponting C.P."/>
            <person name="Pop M."/>
            <person name="Porcelli D."/>
            <person name="Powell J.R."/>
            <person name="Prohaska S."/>
            <person name="Pruitt K."/>
            <person name="Puig M."/>
            <person name="Quesneville H."/>
            <person name="Ram K.R."/>
            <person name="Rand D."/>
            <person name="Rasmussen M.D."/>
            <person name="Reed L.K."/>
            <person name="Reenan R."/>
            <person name="Reily A."/>
            <person name="Remington K.A."/>
            <person name="Rieger T.T."/>
            <person name="Ritchie M.G."/>
            <person name="Robin C."/>
            <person name="Rogers Y.H."/>
            <person name="Rohde C."/>
            <person name="Rozas J."/>
            <person name="Rubenfield M.J."/>
            <person name="Ruiz A."/>
            <person name="Russo S."/>
            <person name="Salzberg S.L."/>
            <person name="Sanchez-Gracia A."/>
            <person name="Saranga D.J."/>
            <person name="Sato H."/>
            <person name="Schaeffer S.W."/>
            <person name="Schatz M.C."/>
            <person name="Schlenke T."/>
            <person name="Schwartz R."/>
            <person name="Segarra C."/>
            <person name="Singh R.S."/>
            <person name="Sirot L."/>
            <person name="Sirota M."/>
            <person name="Sisneros N.B."/>
            <person name="Smith C.D."/>
            <person name="Smith T.F."/>
            <person name="Spieth J."/>
            <person name="Stage D.E."/>
            <person name="Stark A."/>
            <person name="Stephan W."/>
            <person name="Strausberg R.L."/>
            <person name="Strempel S."/>
            <person name="Sturgill D."/>
            <person name="Sutton G."/>
            <person name="Sutton G.G."/>
            <person name="Tao W."/>
            <person name="Teichmann S."/>
            <person name="Tobari Y.N."/>
            <person name="Tomimura Y."/>
            <person name="Tsolas J.M."/>
            <person name="Valente V.L."/>
            <person name="Venter E."/>
            <person name="Venter J.C."/>
            <person name="Vicario S."/>
            <person name="Vieira F.G."/>
            <person name="Vilella A.J."/>
            <person name="Villasante A."/>
            <person name="Walenz B."/>
            <person name="Wang J."/>
            <person name="Wasserman M."/>
            <person name="Watts T."/>
            <person name="Wilson D."/>
            <person name="Wilson R.K."/>
            <person name="Wing R.A."/>
            <person name="Wolfner M.F."/>
            <person name="Wong A."/>
            <person name="Wong G.K."/>
            <person name="Wu C.I."/>
            <person name="Wu G."/>
            <person name="Yamamoto D."/>
            <person name="Yang H.P."/>
            <person name="Yang S.P."/>
            <person name="Yorke J.A."/>
            <person name="Yoshida K."/>
            <person name="Zdobnov E."/>
            <person name="Zhang P."/>
            <person name="Zhang Y."/>
            <person name="Zimin A.V."/>
            <person name="Baldwin J."/>
            <person name="Abdouelleil A."/>
            <person name="Abdulkadir J."/>
            <person name="Abebe A."/>
            <person name="Abera B."/>
            <person name="Abreu J."/>
            <person name="Acer S.C."/>
            <person name="Aftuck L."/>
            <person name="Alexander A."/>
            <person name="An P."/>
            <person name="Anderson E."/>
            <person name="Anderson S."/>
            <person name="Arachi H."/>
            <person name="Azer M."/>
            <person name="Bachantsang P."/>
            <person name="Barry A."/>
            <person name="Bayul T."/>
            <person name="Berlin A."/>
            <person name="Bessette D."/>
            <person name="Bloom T."/>
            <person name="Blye J."/>
            <person name="Boguslavskiy L."/>
            <person name="Bonnet C."/>
            <person name="Boukhgalter B."/>
            <person name="Bourzgui I."/>
            <person name="Brown A."/>
            <person name="Cahill P."/>
            <person name="Channer S."/>
            <person name="Cheshatsang Y."/>
            <person name="Chuda L."/>
            <person name="Citroen M."/>
            <person name="Collymore A."/>
            <person name="Cooke P."/>
            <person name="Costello M."/>
            <person name="D'Aco K."/>
            <person name="Daza R."/>
            <person name="De Haan G."/>
            <person name="DeGray S."/>
            <person name="DeMaso C."/>
            <person name="Dhargay N."/>
            <person name="Dooley K."/>
            <person name="Dooley E."/>
            <person name="Doricent M."/>
            <person name="Dorje P."/>
            <person name="Dorjee K."/>
            <person name="Dupes A."/>
            <person name="Elong R."/>
            <person name="Falk J."/>
            <person name="Farina A."/>
            <person name="Faro S."/>
            <person name="Ferguson D."/>
            <person name="Fisher S."/>
            <person name="Foley C.D."/>
            <person name="Franke A."/>
            <person name="Friedrich D."/>
            <person name="Gadbois L."/>
            <person name="Gearin G."/>
            <person name="Gearin C.R."/>
            <person name="Giannoukos G."/>
            <person name="Goode T."/>
            <person name="Graham J."/>
            <person name="Grandbois E."/>
            <person name="Grewal S."/>
            <person name="Gyaltsen K."/>
            <person name="Hafez N."/>
            <person name="Hagos B."/>
            <person name="Hall J."/>
            <person name="Henson C."/>
            <person name="Hollinger A."/>
            <person name="Honan T."/>
            <person name="Huard M.D."/>
            <person name="Hughes L."/>
            <person name="Hurhula B."/>
            <person name="Husby M.E."/>
            <person name="Kamat A."/>
            <person name="Kanga B."/>
            <person name="Kashin S."/>
            <person name="Khazanovich D."/>
            <person name="Kisner P."/>
            <person name="Lance K."/>
            <person name="Lara M."/>
            <person name="Lee W."/>
            <person name="Lennon N."/>
            <person name="Letendre F."/>
            <person name="LeVine R."/>
            <person name="Lipovsky A."/>
            <person name="Liu X."/>
            <person name="Liu J."/>
            <person name="Liu S."/>
            <person name="Lokyitsang T."/>
            <person name="Lokyitsang Y."/>
            <person name="Lubonja R."/>
            <person name="Lui A."/>
            <person name="MacDonald P."/>
            <person name="Magnisalis V."/>
            <person name="Maru K."/>
            <person name="Matthews C."/>
            <person name="McCusker W."/>
            <person name="McDonough S."/>
            <person name="Mehta T."/>
            <person name="Meldrim J."/>
            <person name="Meneus L."/>
            <person name="Mihai O."/>
            <person name="Mihalev A."/>
            <person name="Mihova T."/>
            <person name="Mittelman R."/>
            <person name="Mlenga V."/>
            <person name="Montmayeur A."/>
            <person name="Mulrain L."/>
            <person name="Navidi A."/>
            <person name="Naylor J."/>
            <person name="Negash T."/>
            <person name="Nguyen T."/>
            <person name="Nguyen N."/>
            <person name="Nicol R."/>
            <person name="Norbu C."/>
            <person name="Norbu N."/>
            <person name="Novod N."/>
            <person name="O'Neill B."/>
            <person name="Osman S."/>
            <person name="Markiewicz E."/>
            <person name="Oyono O.L."/>
            <person name="Patti C."/>
            <person name="Phunkhang P."/>
            <person name="Pierre F."/>
            <person name="Priest M."/>
            <person name="Raghuraman S."/>
            <person name="Rege F."/>
            <person name="Reyes R."/>
            <person name="Rise C."/>
            <person name="Rogov P."/>
            <person name="Ross K."/>
            <person name="Ryan E."/>
            <person name="Settipalli S."/>
            <person name="Shea T."/>
            <person name="Sherpa N."/>
            <person name="Shi L."/>
            <person name="Shih D."/>
            <person name="Sparrow T."/>
            <person name="Spaulding J."/>
            <person name="Stalker J."/>
            <person name="Stange-Thomann N."/>
            <person name="Stavropoulos S."/>
            <person name="Stone C."/>
            <person name="Strader C."/>
            <person name="Tesfaye S."/>
            <person name="Thomson T."/>
            <person name="Thoulutsang Y."/>
            <person name="Thoulutsang D."/>
            <person name="Topham K."/>
            <person name="Topping I."/>
            <person name="Tsamla T."/>
            <person name="Vassiliev H."/>
            <person name="Vo A."/>
            <person name="Wangchuk T."/>
            <person name="Wangdi T."/>
            <person name="Weiand M."/>
            <person name="Wilkinson J."/>
            <person name="Wilson A."/>
            <person name="Yadav S."/>
            <person name="Young G."/>
            <person name="Yu Q."/>
            <person name="Zembek L."/>
            <person name="Zhong D."/>
            <person name="Zimmer A."/>
            <person name="Zwirko Z."/>
            <person name="Jaffe D.B."/>
            <person name="Alvarez P."/>
            <person name="Brockman W."/>
            <person name="Butler J."/>
            <person name="Chin C."/>
            <person name="Gnerre S."/>
            <person name="Grabherr M."/>
            <person name="Kleber M."/>
            <person name="Mauceli E."/>
            <person name="MacCallum I."/>
        </authorList>
    </citation>
    <scope>NUCLEOTIDE SEQUENCE [LARGE SCALE GENOMIC DNA]</scope>
    <source>
        <strain evidence="11">Tucson 14030-0811.24</strain>
    </source>
</reference>
<dbReference type="SMR" id="B4MKK2"/>
<comment type="subcellular location">
    <subcellularLocation>
        <location evidence="1">Nucleus</location>
    </subcellularLocation>
</comment>
<evidence type="ECO:0000256" key="8">
    <source>
        <dbReference type="SAM" id="MobiDB-lite"/>
    </source>
</evidence>
<dbReference type="Pfam" id="PF00929">
    <property type="entry name" value="RNase_T"/>
    <property type="match status" value="1"/>
</dbReference>
<dbReference type="KEGG" id="dwi:6639396"/>
<feature type="region of interest" description="Disordered" evidence="8">
    <location>
        <begin position="1"/>
        <end position="114"/>
    </location>
</feature>
<keyword evidence="5" id="KW-0378">Hydrolase</keyword>
<dbReference type="InterPro" id="IPR013520">
    <property type="entry name" value="Ribonucl_H"/>
</dbReference>
<keyword evidence="11" id="KW-1185">Reference proteome</keyword>